<evidence type="ECO:0000256" key="1">
    <source>
        <dbReference type="ARBA" id="ARBA00023015"/>
    </source>
</evidence>
<gene>
    <name evidence="4" type="ORF">A6A40_19355</name>
</gene>
<accession>A0A2R4VS02</accession>
<dbReference type="RefSeq" id="WP_108547512.1">
    <property type="nucleotide sequence ID" value="NZ_CP028903.1"/>
</dbReference>
<dbReference type="Gene3D" id="1.10.10.60">
    <property type="entry name" value="Homeodomain-like"/>
    <property type="match status" value="1"/>
</dbReference>
<dbReference type="AlphaFoldDB" id="A0A2R4VS02"/>
<dbReference type="InterPro" id="IPR018060">
    <property type="entry name" value="HTH_AraC"/>
</dbReference>
<dbReference type="OrthoDB" id="7363396at2"/>
<dbReference type="KEGG" id="ahu:A6A40_19355"/>
<dbReference type="InterPro" id="IPR009057">
    <property type="entry name" value="Homeodomain-like_sf"/>
</dbReference>
<dbReference type="SUPFAM" id="SSF46689">
    <property type="entry name" value="Homeodomain-like"/>
    <property type="match status" value="2"/>
</dbReference>
<keyword evidence="2" id="KW-0804">Transcription</keyword>
<evidence type="ECO:0000313" key="4">
    <source>
        <dbReference type="EMBL" id="AWB07216.1"/>
    </source>
</evidence>
<dbReference type="GO" id="GO:0043565">
    <property type="term" value="F:sequence-specific DNA binding"/>
    <property type="evidence" value="ECO:0007669"/>
    <property type="project" value="InterPro"/>
</dbReference>
<evidence type="ECO:0000259" key="3">
    <source>
        <dbReference type="PROSITE" id="PS01124"/>
    </source>
</evidence>
<sequence>MVEKALEIGKTIRPAVSIGGSVASFYDGTVSLTCGHICAQSTAWETEPLTKGLKLVVVDNSELLCKLPNCEKTRIVGPCICAIWNESDCEGMQSFPTGSRMQFTAISLSASAVKDRLPTAFERLSDASKGASGPSLAVTSASAAVRALCAQVSACPLRGLSRTLYLSGKALEIAAHALDSLQAAPSNTDDLHLSTADIDKLRHARDILTARMRQPPSLAELGQSVGLNPRKLTVGFRRVFGDSVFGYLQSAKLDAAYRLLVEGEMSVSCAAYSVGYSPAHFSVAFRKKFGVSPKQVCL</sequence>
<dbReference type="EMBL" id="CP028903">
    <property type="protein sequence ID" value="AWB07216.1"/>
    <property type="molecule type" value="Genomic_DNA"/>
</dbReference>
<evidence type="ECO:0000313" key="5">
    <source>
        <dbReference type="Proteomes" id="UP000077405"/>
    </source>
</evidence>
<dbReference type="PANTHER" id="PTHR47893:SF1">
    <property type="entry name" value="REGULATORY PROTEIN PCHR"/>
    <property type="match status" value="1"/>
</dbReference>
<dbReference type="Pfam" id="PF12833">
    <property type="entry name" value="HTH_18"/>
    <property type="match status" value="1"/>
</dbReference>
<dbReference type="SMART" id="SM00342">
    <property type="entry name" value="HTH_ARAC"/>
    <property type="match status" value="1"/>
</dbReference>
<keyword evidence="5" id="KW-1185">Reference proteome</keyword>
<geneLocation type="plasmid" evidence="4 5">
    <name>pYZ2</name>
</geneLocation>
<protein>
    <submittedName>
        <fullName evidence="4">AraC family transcriptional regulator</fullName>
    </submittedName>
</protein>
<dbReference type="GO" id="GO:0003700">
    <property type="term" value="F:DNA-binding transcription factor activity"/>
    <property type="evidence" value="ECO:0007669"/>
    <property type="project" value="InterPro"/>
</dbReference>
<name>A0A2R4VS02_9PROT</name>
<evidence type="ECO:0000256" key="2">
    <source>
        <dbReference type="ARBA" id="ARBA00023163"/>
    </source>
</evidence>
<dbReference type="PROSITE" id="PS01124">
    <property type="entry name" value="HTH_ARAC_FAMILY_2"/>
    <property type="match status" value="1"/>
</dbReference>
<keyword evidence="1" id="KW-0805">Transcription regulation</keyword>
<organism evidence="4 5">
    <name type="scientific">Azospirillum humicireducens</name>
    <dbReference type="NCBI Taxonomy" id="1226968"/>
    <lineage>
        <taxon>Bacteria</taxon>
        <taxon>Pseudomonadati</taxon>
        <taxon>Pseudomonadota</taxon>
        <taxon>Alphaproteobacteria</taxon>
        <taxon>Rhodospirillales</taxon>
        <taxon>Azospirillaceae</taxon>
        <taxon>Azospirillum</taxon>
    </lineage>
</organism>
<feature type="domain" description="HTH araC/xylS-type" evidence="3">
    <location>
        <begin position="202"/>
        <end position="298"/>
    </location>
</feature>
<dbReference type="InterPro" id="IPR053142">
    <property type="entry name" value="PchR_regulatory_protein"/>
</dbReference>
<keyword evidence="4" id="KW-0614">Plasmid</keyword>
<dbReference type="Proteomes" id="UP000077405">
    <property type="component" value="Plasmid pYZ2"/>
</dbReference>
<dbReference type="PANTHER" id="PTHR47893">
    <property type="entry name" value="REGULATORY PROTEIN PCHR"/>
    <property type="match status" value="1"/>
</dbReference>
<proteinExistence type="predicted"/>
<reference evidence="4 5" key="1">
    <citation type="submission" date="2018-04" db="EMBL/GenBank/DDBJ databases">
        <title>Complete genome sequence of the nitrogen-fixing bacterium Azospirillum humicireducens type strain SgZ-5.</title>
        <authorList>
            <person name="Yu Z."/>
        </authorList>
    </citation>
    <scope>NUCLEOTIDE SEQUENCE [LARGE SCALE GENOMIC DNA]</scope>
    <source>
        <strain evidence="4 5">SgZ-5</strain>
        <plasmid evidence="4 5">pYZ2</plasmid>
    </source>
</reference>